<evidence type="ECO:0000313" key="1">
    <source>
        <dbReference type="EMBL" id="KLU82313.1"/>
    </source>
</evidence>
<feature type="non-terminal residue" evidence="1">
    <location>
        <position position="276"/>
    </location>
</feature>
<dbReference type="OrthoDB" id="407298at2759"/>
<reference evidence="1" key="1">
    <citation type="submission" date="2010-05" db="EMBL/GenBank/DDBJ databases">
        <title>The Genome Sequence of Magnaporthe poae strain ATCC 64411.</title>
        <authorList>
            <consortium name="The Broad Institute Genome Sequencing Platform"/>
            <consortium name="Broad Institute Genome Sequencing Center for Infectious Disease"/>
            <person name="Ma L.-J."/>
            <person name="Dead R."/>
            <person name="Young S."/>
            <person name="Zeng Q."/>
            <person name="Koehrsen M."/>
            <person name="Alvarado L."/>
            <person name="Berlin A."/>
            <person name="Chapman S.B."/>
            <person name="Chen Z."/>
            <person name="Freedman E."/>
            <person name="Gellesch M."/>
            <person name="Goldberg J."/>
            <person name="Griggs A."/>
            <person name="Gujja S."/>
            <person name="Heilman E.R."/>
            <person name="Heiman D."/>
            <person name="Hepburn T."/>
            <person name="Howarth C."/>
            <person name="Jen D."/>
            <person name="Larson L."/>
            <person name="Mehta T."/>
            <person name="Neiman D."/>
            <person name="Pearson M."/>
            <person name="Roberts A."/>
            <person name="Saif S."/>
            <person name="Shea T."/>
            <person name="Shenoy N."/>
            <person name="Sisk P."/>
            <person name="Stolte C."/>
            <person name="Sykes S."/>
            <person name="Walk T."/>
            <person name="White J."/>
            <person name="Yandava C."/>
            <person name="Haas B."/>
            <person name="Nusbaum C."/>
            <person name="Birren B."/>
        </authorList>
    </citation>
    <scope>NUCLEOTIDE SEQUENCE</scope>
    <source>
        <strain evidence="1">ATCC 64411</strain>
    </source>
</reference>
<gene>
    <name evidence="1" type="ORF">MAPG_01386</name>
</gene>
<dbReference type="AlphaFoldDB" id="A0A0H2TEL7"/>
<sequence length="276" mass="30835">MATRTSLTGVVVALLGILLALYQTGVWFGNSEPAEKAPLIIGRNNTVLFLFAEHHGFANVNLAAALSLQQRHPQVEVHAASFAVARARVGRVSTGPRPITFHEVKGANFVESLEAHGINTTTLIHRPGLRGSLPLFEQIPQTMSPWSVEDHIAIYQQVRRLIDQVDPAIIVLDIMFRPATEAVEDSNRMHVVLTPNDLSPMLAPVQPYGQVFWKYPVFASGFAFPVPWRNVPENVLMFFKSTYAILFPPGLGEKRRRLREEGGIRNPLDFTQQRRD</sequence>
<dbReference type="EMBL" id="GL876966">
    <property type="protein sequence ID" value="KLU82313.1"/>
    <property type="molecule type" value="Genomic_DNA"/>
</dbReference>
<protein>
    <submittedName>
        <fullName evidence="1">Uncharacterized protein</fullName>
    </submittedName>
</protein>
<dbReference type="SUPFAM" id="SSF53756">
    <property type="entry name" value="UDP-Glycosyltransferase/glycogen phosphorylase"/>
    <property type="match status" value="1"/>
</dbReference>
<accession>A0A0H2TEL7</accession>
<organism evidence="1">
    <name type="scientific">Magnaporthiopsis poae (strain ATCC 64411 / 73-15)</name>
    <name type="common">Kentucky bluegrass fungus</name>
    <name type="synonym">Magnaporthe poae</name>
    <dbReference type="NCBI Taxonomy" id="644358"/>
    <lineage>
        <taxon>Eukaryota</taxon>
        <taxon>Fungi</taxon>
        <taxon>Dikarya</taxon>
        <taxon>Ascomycota</taxon>
        <taxon>Pezizomycotina</taxon>
        <taxon>Sordariomycetes</taxon>
        <taxon>Sordariomycetidae</taxon>
        <taxon>Magnaporthales</taxon>
        <taxon>Magnaporthaceae</taxon>
        <taxon>Magnaporthiopsis</taxon>
    </lineage>
</organism>
<reference evidence="1" key="2">
    <citation type="submission" date="2011-03" db="EMBL/GenBank/DDBJ databases">
        <title>Annotation of Magnaporthe poae ATCC 64411.</title>
        <authorList>
            <person name="Ma L.-J."/>
            <person name="Dead R."/>
            <person name="Young S.K."/>
            <person name="Zeng Q."/>
            <person name="Gargeya S."/>
            <person name="Fitzgerald M."/>
            <person name="Haas B."/>
            <person name="Abouelleil A."/>
            <person name="Alvarado L."/>
            <person name="Arachchi H.M."/>
            <person name="Berlin A."/>
            <person name="Brown A."/>
            <person name="Chapman S.B."/>
            <person name="Chen Z."/>
            <person name="Dunbar C."/>
            <person name="Freedman E."/>
            <person name="Gearin G."/>
            <person name="Gellesch M."/>
            <person name="Goldberg J."/>
            <person name="Griggs A."/>
            <person name="Gujja S."/>
            <person name="Heiman D."/>
            <person name="Howarth C."/>
            <person name="Larson L."/>
            <person name="Lui A."/>
            <person name="MacDonald P.J.P."/>
            <person name="Mehta T."/>
            <person name="Montmayeur A."/>
            <person name="Murphy C."/>
            <person name="Neiman D."/>
            <person name="Pearson M."/>
            <person name="Priest M."/>
            <person name="Roberts A."/>
            <person name="Saif S."/>
            <person name="Shea T."/>
            <person name="Shenoy N."/>
            <person name="Sisk P."/>
            <person name="Stolte C."/>
            <person name="Sykes S."/>
            <person name="Yandava C."/>
            <person name="Wortman J."/>
            <person name="Nusbaum C."/>
            <person name="Birren B."/>
        </authorList>
    </citation>
    <scope>NUCLEOTIDE SEQUENCE</scope>
    <source>
        <strain evidence="1">ATCC 64411</strain>
    </source>
</reference>
<proteinExistence type="predicted"/>
<dbReference type="VEuPathDB" id="FungiDB:MAPG_01386"/>
<name>A0A0H2TEL7_MAGP6</name>